<sequence>MTVTTLKHFQADSVIDYADCGSWRQGRYFLDKASAYALEMALATRRPLLVKGEPGLGKSYLARAAAAKLKRKFIAEVININTEGQDLLWRYDPVARLNDAHAGIKDDDKLNPKHYLNPGVLWWTFGWDSAARHYNDVCRHKVYRPQISDDGELDNGIVLLIDEIDKAEPSLPNALLEVLGNGGFDVQLLGETIGKTQQTADKQPTPPLVIITSNDERELPAAFIRRCLVLNLAVDDKNLDTWFLDRAEVHFNNNQCSDIIKRLALQQLIADRQEAERHGTIKAGLAEYLDLLAALDEMTDSSVQGQERDTYQQCLLAEIQHFVLRKAL</sequence>
<dbReference type="InterPro" id="IPR011704">
    <property type="entry name" value="ATPase_dyneun-rel_AAA"/>
</dbReference>
<accession>A0ABR9DJQ8</accession>
<dbReference type="Proteomes" id="UP000641152">
    <property type="component" value="Unassembled WGS sequence"/>
</dbReference>
<dbReference type="Gene3D" id="3.40.50.300">
    <property type="entry name" value="P-loop containing nucleotide triphosphate hydrolases"/>
    <property type="match status" value="1"/>
</dbReference>
<feature type="domain" description="AAA+ ATPase" evidence="1">
    <location>
        <begin position="44"/>
        <end position="235"/>
    </location>
</feature>
<evidence type="ECO:0000313" key="2">
    <source>
        <dbReference type="EMBL" id="MBD9363096.1"/>
    </source>
</evidence>
<dbReference type="SMART" id="SM00382">
    <property type="entry name" value="AAA"/>
    <property type="match status" value="1"/>
</dbReference>
<comment type="caution">
    <text evidence="2">The sequence shown here is derived from an EMBL/GenBank/DDBJ whole genome shotgun (WGS) entry which is preliminary data.</text>
</comment>
<dbReference type="Pfam" id="PF07728">
    <property type="entry name" value="AAA_5"/>
    <property type="match status" value="1"/>
</dbReference>
<gene>
    <name evidence="2" type="ORF">EBB_21950</name>
</gene>
<reference evidence="2 3" key="1">
    <citation type="submission" date="2020-09" db="EMBL/GenBank/DDBJ databases">
        <title>Methylomonas albis sp. nov. and Methylomonas fluvii sp. nov.: Two cold-adapted methanotrophs from the River Elbe and an amended description of Methylovulum psychrotolerans strain Eb1.</title>
        <authorList>
            <person name="Bussmann I.K."/>
            <person name="Klings K.-W."/>
            <person name="Warnstedt J."/>
            <person name="Hoppert M."/>
            <person name="Saborowski A."/>
            <person name="Horn F."/>
            <person name="Liebner S."/>
        </authorList>
    </citation>
    <scope>NUCLEOTIDE SEQUENCE [LARGE SCALE GENOMIC DNA]</scope>
    <source>
        <strain evidence="2 3">EbB</strain>
    </source>
</reference>
<proteinExistence type="predicted"/>
<keyword evidence="3" id="KW-1185">Reference proteome</keyword>
<evidence type="ECO:0000313" key="3">
    <source>
        <dbReference type="Proteomes" id="UP000641152"/>
    </source>
</evidence>
<name>A0ABR9DJQ8_9GAMM</name>
<dbReference type="SUPFAM" id="SSF52540">
    <property type="entry name" value="P-loop containing nucleoside triphosphate hydrolases"/>
    <property type="match status" value="1"/>
</dbReference>
<dbReference type="EMBL" id="JACXST010000003">
    <property type="protein sequence ID" value="MBD9363096.1"/>
    <property type="molecule type" value="Genomic_DNA"/>
</dbReference>
<dbReference type="InterPro" id="IPR003593">
    <property type="entry name" value="AAA+_ATPase"/>
</dbReference>
<organism evidence="2 3">
    <name type="scientific">Methylomonas fluvii</name>
    <dbReference type="NCBI Taxonomy" id="1854564"/>
    <lineage>
        <taxon>Bacteria</taxon>
        <taxon>Pseudomonadati</taxon>
        <taxon>Pseudomonadota</taxon>
        <taxon>Gammaproteobacteria</taxon>
        <taxon>Methylococcales</taxon>
        <taxon>Methylococcaceae</taxon>
        <taxon>Methylomonas</taxon>
    </lineage>
</organism>
<dbReference type="RefSeq" id="WP_192395809.1">
    <property type="nucleotide sequence ID" value="NZ_CAJHIU010000003.1"/>
</dbReference>
<protein>
    <submittedName>
        <fullName evidence="2">AAA family ATPase</fullName>
    </submittedName>
</protein>
<dbReference type="InterPro" id="IPR027417">
    <property type="entry name" value="P-loop_NTPase"/>
</dbReference>
<evidence type="ECO:0000259" key="1">
    <source>
        <dbReference type="SMART" id="SM00382"/>
    </source>
</evidence>